<proteinExistence type="predicted"/>
<dbReference type="AlphaFoldDB" id="A0A6J4P3V4"/>
<dbReference type="EMBL" id="CADCUS010000252">
    <property type="protein sequence ID" value="CAA9405511.1"/>
    <property type="molecule type" value="Genomic_DNA"/>
</dbReference>
<feature type="non-terminal residue" evidence="2">
    <location>
        <position position="1"/>
    </location>
</feature>
<feature type="compositionally biased region" description="Basic residues" evidence="1">
    <location>
        <begin position="9"/>
        <end position="20"/>
    </location>
</feature>
<feature type="compositionally biased region" description="Basic residues" evidence="1">
    <location>
        <begin position="62"/>
        <end position="84"/>
    </location>
</feature>
<feature type="non-terminal residue" evidence="2">
    <location>
        <position position="191"/>
    </location>
</feature>
<name>A0A6J4P3V4_9PSEU</name>
<feature type="compositionally biased region" description="Basic residues" evidence="1">
    <location>
        <begin position="145"/>
        <end position="168"/>
    </location>
</feature>
<evidence type="ECO:0000256" key="1">
    <source>
        <dbReference type="SAM" id="MobiDB-lite"/>
    </source>
</evidence>
<feature type="region of interest" description="Disordered" evidence="1">
    <location>
        <begin position="1"/>
        <end position="191"/>
    </location>
</feature>
<accession>A0A6J4P3V4</accession>
<protein>
    <submittedName>
        <fullName evidence="2">Uncharacterized protein</fullName>
    </submittedName>
</protein>
<gene>
    <name evidence="2" type="ORF">AVDCRST_MAG66-1705</name>
</gene>
<evidence type="ECO:0000313" key="2">
    <source>
        <dbReference type="EMBL" id="CAA9405511.1"/>
    </source>
</evidence>
<reference evidence="2" key="1">
    <citation type="submission" date="2020-02" db="EMBL/GenBank/DDBJ databases">
        <authorList>
            <person name="Meier V. D."/>
        </authorList>
    </citation>
    <scope>NUCLEOTIDE SEQUENCE</scope>
    <source>
        <strain evidence="2">AVDCRST_MAG66</strain>
    </source>
</reference>
<organism evidence="2">
    <name type="scientific">uncultured Pseudonocardia sp</name>
    <dbReference type="NCBI Taxonomy" id="211455"/>
    <lineage>
        <taxon>Bacteria</taxon>
        <taxon>Bacillati</taxon>
        <taxon>Actinomycetota</taxon>
        <taxon>Actinomycetes</taxon>
        <taxon>Pseudonocardiales</taxon>
        <taxon>Pseudonocardiaceae</taxon>
        <taxon>Pseudonocardia</taxon>
        <taxon>environmental samples</taxon>
    </lineage>
</organism>
<feature type="compositionally biased region" description="Basic and acidic residues" evidence="1">
    <location>
        <begin position="169"/>
        <end position="191"/>
    </location>
</feature>
<sequence>ERPQPVVRRGARRRPRRVRGRQVPGPGGVPRRRPGVPARAGARGGPRRARRSARRDRDRGAARRPRHPDRRLRRGRRPARRLRRRDGAGPAARHPHVLRLLRPVGPPGRAPPRGAQPGPDRPVRGRGSRCGRRTAVAPGCDPRAAGRRTGGRRRGRPRRPRRRPRSPSRRPDAHPDATTRTDPRRIEVPPV</sequence>
<feature type="compositionally biased region" description="Basic residues" evidence="1">
    <location>
        <begin position="45"/>
        <end position="54"/>
    </location>
</feature>